<keyword evidence="4" id="KW-0227">DNA damage</keyword>
<evidence type="ECO:0000313" key="10">
    <source>
        <dbReference type="EMBL" id="CAG99134.1"/>
    </source>
</evidence>
<dbReference type="InterPro" id="IPR036420">
    <property type="entry name" value="BRCT_dom_sf"/>
</dbReference>
<dbReference type="FunCoup" id="Q6CPU2">
    <property type="interactions" value="166"/>
</dbReference>
<comment type="subcellular location">
    <subcellularLocation>
        <location evidence="2">Chromosome</location>
    </subcellularLocation>
    <subcellularLocation>
        <location evidence="1">Nucleus</location>
    </subcellularLocation>
</comment>
<evidence type="ECO:0000256" key="4">
    <source>
        <dbReference type="ARBA" id="ARBA00022763"/>
    </source>
</evidence>
<feature type="region of interest" description="Disordered" evidence="8">
    <location>
        <begin position="393"/>
        <end position="453"/>
    </location>
</feature>
<evidence type="ECO:0000259" key="9">
    <source>
        <dbReference type="PROSITE" id="PS50006"/>
    </source>
</evidence>
<dbReference type="InterPro" id="IPR000253">
    <property type="entry name" value="FHA_dom"/>
</dbReference>
<accession>Q6CPU2</accession>
<comment type="similarity">
    <text evidence="7">Belongs to the Nibrin family.</text>
</comment>
<feature type="compositionally biased region" description="Basic and acidic residues" evidence="8">
    <location>
        <begin position="436"/>
        <end position="446"/>
    </location>
</feature>
<dbReference type="PROSITE" id="PS50006">
    <property type="entry name" value="FHA_DOMAIN"/>
    <property type="match status" value="1"/>
</dbReference>
<dbReference type="CDD" id="cd00027">
    <property type="entry name" value="BRCT"/>
    <property type="match status" value="1"/>
</dbReference>
<feature type="compositionally biased region" description="Polar residues" evidence="8">
    <location>
        <begin position="395"/>
        <end position="434"/>
    </location>
</feature>
<evidence type="ECO:0000256" key="5">
    <source>
        <dbReference type="ARBA" id="ARBA00023204"/>
    </source>
</evidence>
<dbReference type="SUPFAM" id="SSF49879">
    <property type="entry name" value="SMAD/FHA domain"/>
    <property type="match status" value="1"/>
</dbReference>
<reference evidence="10 11" key="1">
    <citation type="journal article" date="2004" name="Nature">
        <title>Genome evolution in yeasts.</title>
        <authorList>
            <consortium name="Genolevures"/>
            <person name="Dujon B."/>
            <person name="Sherman D."/>
            <person name="Fischer G."/>
            <person name="Durrens P."/>
            <person name="Casaregola S."/>
            <person name="Lafontaine I."/>
            <person name="de Montigny J."/>
            <person name="Marck C."/>
            <person name="Neuveglise C."/>
            <person name="Talla E."/>
            <person name="Goffard N."/>
            <person name="Frangeul L."/>
            <person name="Aigle M."/>
            <person name="Anthouard V."/>
            <person name="Babour A."/>
            <person name="Barbe V."/>
            <person name="Barnay S."/>
            <person name="Blanchin S."/>
            <person name="Beckerich J.M."/>
            <person name="Beyne E."/>
            <person name="Bleykasten C."/>
            <person name="Boisrame A."/>
            <person name="Boyer J."/>
            <person name="Cattolico L."/>
            <person name="Confanioleri F."/>
            <person name="de Daruvar A."/>
            <person name="Despons L."/>
            <person name="Fabre E."/>
            <person name="Fairhead C."/>
            <person name="Ferry-Dumazet H."/>
            <person name="Groppi A."/>
            <person name="Hantraye F."/>
            <person name="Hennequin C."/>
            <person name="Jauniaux N."/>
            <person name="Joyet P."/>
            <person name="Kachouri R."/>
            <person name="Kerrest A."/>
            <person name="Koszul R."/>
            <person name="Lemaire M."/>
            <person name="Lesur I."/>
            <person name="Ma L."/>
            <person name="Muller H."/>
            <person name="Nicaud J.M."/>
            <person name="Nikolski M."/>
            <person name="Oztas S."/>
            <person name="Ozier-Kalogeropoulos O."/>
            <person name="Pellenz S."/>
            <person name="Potier S."/>
            <person name="Richard G.F."/>
            <person name="Straub M.L."/>
            <person name="Suleau A."/>
            <person name="Swennene D."/>
            <person name="Tekaia F."/>
            <person name="Wesolowski-Louvel M."/>
            <person name="Westhof E."/>
            <person name="Wirth B."/>
            <person name="Zeniou-Meyer M."/>
            <person name="Zivanovic I."/>
            <person name="Bolotin-Fukuhara M."/>
            <person name="Thierry A."/>
            <person name="Bouchier C."/>
            <person name="Caudron B."/>
            <person name="Scarpelli C."/>
            <person name="Gaillardin C."/>
            <person name="Weissenbach J."/>
            <person name="Wincker P."/>
            <person name="Souciet J.L."/>
        </authorList>
    </citation>
    <scope>NUCLEOTIDE SEQUENCE [LARGE SCALE GENOMIC DNA]</scope>
    <source>
        <strain evidence="11">ATCC 8585 / CBS 2359 / DSM 70799 / NBRC 1267 / NRRL Y-1140 / WM37</strain>
    </source>
</reference>
<protein>
    <submittedName>
        <fullName evidence="10">KLLA0E02201p</fullName>
    </submittedName>
</protein>
<keyword evidence="3" id="KW-0158">Chromosome</keyword>
<dbReference type="GO" id="GO:0000724">
    <property type="term" value="P:double-strand break repair via homologous recombination"/>
    <property type="evidence" value="ECO:0007669"/>
    <property type="project" value="TreeGrafter"/>
</dbReference>
<sequence length="835" mass="93437">MWIVSFIFDDEAEKSHKVCKALQYGVEYSIGRSAKCTFRIQTDKSISRVHLLIKFDGSDLIITNKGKLTKFNEEIIPLDETIVVHNQNTVINIGGMPIDVNVRYFYEEWKIPHRLELNETKSLVSDFGVKLSESFSKKTTTQICSDSSSYSGCLFALLKGVPVVSIEFLNQMGKLLQQGNYLDFQSMYQGLLNRHKLFPSYRYVPNVLSNMTLIVFEQKMYDTLRYTIEVGGGDAKLLANSSELDKFLSTNHEPAVVLGSSISQKMNSESTKLLEEFDKSIAETSLRHGVKLLNINQFVNILLENKINGLKKRDVVDLTSPSPVQQKKIQSAKASVNGKKTKSKPNIQSLDSLNFFGGGNLEVTQNEEKHEPVISHTSESKVKVKEESKAFVPYNDNQDLDTSANGNTKTLPSYITNKSSLGGMSTEPANQPHTSTKKDDRTELQKVRRKRPRVQQLDNLMMRSSSQQATQIEPDDRNDKLKLRRIGDTASNVNAEGVLPSNSPSNAENMIKNIKTPDISNKNPTLSAISLLEPGGAEHVSAKKNLISDGGKSIDAQSSNRIEQNMGNMTELDSRPHSVARLETDLQVRSSTNIITAIAETKQKEVKRLQEGIIEVDQSELTESALIDFKDAAKINTIQIKPRVLASIPISNGNTKWLGRKNFKKFKKNWPSYLRRTTEGLCSDNTSNQIGREYITMRKYDSRKAKKHIAEEMDEIDIFPCRSHSNSVGVMDIAIANTEHDSGFRFSNREYSIPTRSLFVADDDDDEENETSNNSALAIYGQNNEQHYEGVGPAAAVSIRSPATVSTASSVAKLGDTDDEEDDTPRFNFRSRREI</sequence>
<evidence type="ECO:0000256" key="3">
    <source>
        <dbReference type="ARBA" id="ARBA00022454"/>
    </source>
</evidence>
<dbReference type="GO" id="GO:0007095">
    <property type="term" value="P:mitotic G2 DNA damage checkpoint signaling"/>
    <property type="evidence" value="ECO:0007669"/>
    <property type="project" value="InterPro"/>
</dbReference>
<dbReference type="InterPro" id="IPR008984">
    <property type="entry name" value="SMAD_FHA_dom_sf"/>
</dbReference>
<feature type="region of interest" description="Disordered" evidence="8">
    <location>
        <begin position="806"/>
        <end position="835"/>
    </location>
</feature>
<evidence type="ECO:0000256" key="7">
    <source>
        <dbReference type="ARBA" id="ARBA00044757"/>
    </source>
</evidence>
<evidence type="ECO:0000256" key="6">
    <source>
        <dbReference type="ARBA" id="ARBA00023242"/>
    </source>
</evidence>
<dbReference type="KEGG" id="kla:KLLA0_E02201g"/>
<gene>
    <name evidence="10" type="ORF">KLLA0_E02201g</name>
</gene>
<dbReference type="EMBL" id="CR382125">
    <property type="protein sequence ID" value="CAG99134.1"/>
    <property type="molecule type" value="Genomic_DNA"/>
</dbReference>
<dbReference type="PANTHER" id="PTHR12162:SF0">
    <property type="entry name" value="NIBRIN"/>
    <property type="match status" value="1"/>
</dbReference>
<dbReference type="PaxDb" id="284590-Q6CPU2"/>
<dbReference type="Pfam" id="PF00498">
    <property type="entry name" value="FHA"/>
    <property type="match status" value="1"/>
</dbReference>
<keyword evidence="6" id="KW-0539">Nucleus</keyword>
<dbReference type="Gene3D" id="2.60.200.20">
    <property type="match status" value="1"/>
</dbReference>
<dbReference type="OMA" id="MWILRYQ"/>
<organism evidence="10 11">
    <name type="scientific">Kluyveromyces lactis (strain ATCC 8585 / CBS 2359 / DSM 70799 / NBRC 1267 / NRRL Y-1140 / WM37)</name>
    <name type="common">Yeast</name>
    <name type="synonym">Candida sphaerica</name>
    <dbReference type="NCBI Taxonomy" id="284590"/>
    <lineage>
        <taxon>Eukaryota</taxon>
        <taxon>Fungi</taxon>
        <taxon>Dikarya</taxon>
        <taxon>Ascomycota</taxon>
        <taxon>Saccharomycotina</taxon>
        <taxon>Saccharomycetes</taxon>
        <taxon>Saccharomycetales</taxon>
        <taxon>Saccharomycetaceae</taxon>
        <taxon>Kluyveromyces</taxon>
    </lineage>
</organism>
<evidence type="ECO:0000313" key="11">
    <source>
        <dbReference type="Proteomes" id="UP000000598"/>
    </source>
</evidence>
<proteinExistence type="inferred from homology"/>
<dbReference type="GO" id="GO:0030870">
    <property type="term" value="C:Mre11 complex"/>
    <property type="evidence" value="ECO:0007669"/>
    <property type="project" value="InterPro"/>
</dbReference>
<dbReference type="eggNOG" id="ENOG502QU0B">
    <property type="taxonomic scope" value="Eukaryota"/>
</dbReference>
<feature type="domain" description="FHA" evidence="9">
    <location>
        <begin position="28"/>
        <end position="56"/>
    </location>
</feature>
<dbReference type="HOGENOM" id="CLU_017587_0_0_1"/>
<dbReference type="STRING" id="284590.Q6CPU2"/>
<dbReference type="AlphaFoldDB" id="Q6CPU2"/>
<dbReference type="InParanoid" id="Q6CPU2"/>
<dbReference type="SUPFAM" id="SSF52113">
    <property type="entry name" value="BRCT domain"/>
    <property type="match status" value="1"/>
</dbReference>
<feature type="region of interest" description="Disordered" evidence="8">
    <location>
        <begin position="320"/>
        <end position="348"/>
    </location>
</feature>
<dbReference type="Proteomes" id="UP000000598">
    <property type="component" value="Chromosome E"/>
</dbReference>
<dbReference type="GO" id="GO:0003684">
    <property type="term" value="F:damaged DNA binding"/>
    <property type="evidence" value="ECO:0007669"/>
    <property type="project" value="TreeGrafter"/>
</dbReference>
<feature type="compositionally biased region" description="Polar residues" evidence="8">
    <location>
        <begin position="320"/>
        <end position="334"/>
    </location>
</feature>
<dbReference type="InterPro" id="IPR040227">
    <property type="entry name" value="Nibrin-rel"/>
</dbReference>
<evidence type="ECO:0000256" key="8">
    <source>
        <dbReference type="SAM" id="MobiDB-lite"/>
    </source>
</evidence>
<keyword evidence="11" id="KW-1185">Reference proteome</keyword>
<dbReference type="PANTHER" id="PTHR12162">
    <property type="entry name" value="NIBRIN-RELATED"/>
    <property type="match status" value="1"/>
</dbReference>
<name>Q6CPU2_KLULA</name>
<evidence type="ECO:0000256" key="1">
    <source>
        <dbReference type="ARBA" id="ARBA00004123"/>
    </source>
</evidence>
<evidence type="ECO:0000256" key="2">
    <source>
        <dbReference type="ARBA" id="ARBA00004286"/>
    </source>
</evidence>
<keyword evidence="5" id="KW-0234">DNA repair</keyword>
<dbReference type="GO" id="GO:0005694">
    <property type="term" value="C:chromosome"/>
    <property type="evidence" value="ECO:0007669"/>
    <property type="project" value="UniProtKB-SubCell"/>
</dbReference>